<dbReference type="PANTHER" id="PTHR34213:SF2">
    <property type="entry name" value="NUCLEAR TRANSPORT FACTOR 2 (NTF2) FAMILY PROTEIN"/>
    <property type="match status" value="1"/>
</dbReference>
<evidence type="ECO:0000313" key="1">
    <source>
        <dbReference type="EMBL" id="PHH65712.1"/>
    </source>
</evidence>
<dbReference type="OrthoDB" id="2400485at2759"/>
<dbReference type="Proteomes" id="UP000224854">
    <property type="component" value="Unassembled WGS sequence"/>
</dbReference>
<dbReference type="InterPro" id="IPR032710">
    <property type="entry name" value="NTF2-like_dom_sf"/>
</dbReference>
<accession>A0A2C5YEJ8</accession>
<keyword evidence="2" id="KW-1185">Reference proteome</keyword>
<protein>
    <submittedName>
        <fullName evidence="1">Uncharacterized protein</fullName>
    </submittedName>
</protein>
<evidence type="ECO:0000313" key="2">
    <source>
        <dbReference type="Proteomes" id="UP000224854"/>
    </source>
</evidence>
<reference evidence="1 2" key="1">
    <citation type="submission" date="2017-06" db="EMBL/GenBank/DDBJ databases">
        <title>Ant-infecting Ophiocordyceps genomes reveal a high diversity of potential behavioral manipulation genes and a possible major role for enterotoxins.</title>
        <authorList>
            <person name="De Bekker C."/>
            <person name="Evans H.C."/>
            <person name="Brachmann A."/>
            <person name="Hughes D.P."/>
        </authorList>
    </citation>
    <scope>NUCLEOTIDE SEQUENCE [LARGE SCALE GENOMIC DNA]</scope>
    <source>
        <strain evidence="1 2">1348a</strain>
    </source>
</reference>
<gene>
    <name evidence="1" type="ORF">CDD82_1638</name>
</gene>
<organism evidence="1 2">
    <name type="scientific">Ophiocordyceps australis</name>
    <dbReference type="NCBI Taxonomy" id="1399860"/>
    <lineage>
        <taxon>Eukaryota</taxon>
        <taxon>Fungi</taxon>
        <taxon>Dikarya</taxon>
        <taxon>Ascomycota</taxon>
        <taxon>Pezizomycotina</taxon>
        <taxon>Sordariomycetes</taxon>
        <taxon>Hypocreomycetidae</taxon>
        <taxon>Hypocreales</taxon>
        <taxon>Ophiocordycipitaceae</taxon>
        <taxon>Ophiocordyceps</taxon>
    </lineage>
</organism>
<dbReference type="SUPFAM" id="SSF54427">
    <property type="entry name" value="NTF2-like"/>
    <property type="match status" value="1"/>
</dbReference>
<name>A0A2C5YEJ8_9HYPO</name>
<comment type="caution">
    <text evidence="1">The sequence shown here is derived from an EMBL/GenBank/DDBJ whole genome shotgun (WGS) entry which is preliminary data.</text>
</comment>
<proteinExistence type="predicted"/>
<sequence length="175" mass="19011">MESIGVKNKVMAGPGVSLNDHQRLLVGSVLDLFEGHVTLKHLSLWQPTATFEDAIAMAQGYDAFAAQWYGLAAVFKAIKIQRHLVRAGGNPLELALSNSYVVKGLNKEQLIDSVVRIHVGPDGRIAKVEDRWNDEMPEGAVGQALRRLNGSVTAKLVKVPKTDAEDAEMQAGREA</sequence>
<dbReference type="EMBL" id="NJEU01001507">
    <property type="protein sequence ID" value="PHH65712.1"/>
    <property type="molecule type" value="Genomic_DNA"/>
</dbReference>
<dbReference type="Gene3D" id="3.10.450.50">
    <property type="match status" value="1"/>
</dbReference>
<dbReference type="PANTHER" id="PTHR34213">
    <property type="entry name" value="NUCLEAR TRANSPORT FACTOR 2 (NTF2) FAMILY PROTEIN"/>
    <property type="match status" value="1"/>
</dbReference>
<dbReference type="AlphaFoldDB" id="A0A2C5YEJ8"/>